<dbReference type="Gene3D" id="2.40.160.50">
    <property type="entry name" value="membrane protein fhac: a member of the omp85/tpsb transporter family"/>
    <property type="match status" value="1"/>
</dbReference>
<dbReference type="GO" id="GO:0016787">
    <property type="term" value="F:hydrolase activity"/>
    <property type="evidence" value="ECO:0007669"/>
    <property type="project" value="UniProtKB-UniRule"/>
</dbReference>
<keyword evidence="3 6" id="KW-0442">Lipid degradation</keyword>
<dbReference type="STRING" id="926566.Terro_2041"/>
<accession>I3ZHE7</accession>
<sequence>MLLLLVGAITTSAQSTPAPARRPTIGVALEGGGALGLAHIGVLRWFEKNHIPVDYIVGTSMGGLVGGLYATGHSPSQIEGLVKTMDWPLIIGGETPYEDLSFRRKQDHRAIPTSLTLGFRRGAAPPSALNAGQQISMEIDRATLPYSTVESFDDLPIPFRCVSTELISGQLHVFDHGPIALAMRSTMSLPGVFAPIRDGDSLYIDGALVDNLPTDVVREMGPDIVIAVHLQVSAATANDIRSLFSVLGRSITVGVANTELRGMEGADLVIKVDVSRFNSLEYEKGDELIEQGFQATEAKSMILRPYALNQTDWDAYLKNRDGRRQAPIPVPRFIAVQGVNGGAQKTIETSLQQIIGKPLDTSHLEADLTRLTGQGRFDGASYGLTRKNGEDGLLVIAHEQEYAPPVLQLGFEVSGAQPDNVNFTQAGRLTFMEIAGAGSELRNDFQFGNTYGIESELYKPFAGRSQWFYAPRISANISQQRIYSNALPVAQYSFGRAAGALDFGYAVSRFTEVRAGYETGYLDASLRLGTPEFSSVKGRTGTSKLRFETLHLDHPIIPRRGYVGRFSFDWVDTSPGAKSAYPSVRSSVSYFKTVSRAASVFLTAQGGTTLGYRNTGVPQFLMGGVSGWVAYGANELRGNQFYLLRAGYMHSLFRMPPFLGGNVYGVTLFEAGKMFASPQVSRLPTDGVAGMIAVTAVGPVFVGGAVGDTGHAKWFFSLGHVF</sequence>
<evidence type="ECO:0000256" key="6">
    <source>
        <dbReference type="PROSITE-ProRule" id="PRU01161"/>
    </source>
</evidence>
<dbReference type="AlphaFoldDB" id="I3ZHE7"/>
<dbReference type="Pfam" id="PF01103">
    <property type="entry name" value="Omp85"/>
    <property type="match status" value="1"/>
</dbReference>
<feature type="short sequence motif" description="GXSXG" evidence="6">
    <location>
        <begin position="58"/>
        <end position="62"/>
    </location>
</feature>
<dbReference type="InterPro" id="IPR016035">
    <property type="entry name" value="Acyl_Trfase/lysoPLipase"/>
</dbReference>
<dbReference type="RefSeq" id="WP_014785892.1">
    <property type="nucleotide sequence ID" value="NC_018014.1"/>
</dbReference>
<dbReference type="KEGG" id="trs:Terro_2408"/>
<dbReference type="Proteomes" id="UP000006056">
    <property type="component" value="Chromosome"/>
</dbReference>
<dbReference type="eggNOG" id="COG4775">
    <property type="taxonomic scope" value="Bacteria"/>
</dbReference>
<evidence type="ECO:0000256" key="3">
    <source>
        <dbReference type="ARBA" id="ARBA00022963"/>
    </source>
</evidence>
<organism evidence="9 10">
    <name type="scientific">Terriglobus roseus (strain DSM 18391 / NRRL B-41598 / KBS 63)</name>
    <dbReference type="NCBI Taxonomy" id="926566"/>
    <lineage>
        <taxon>Bacteria</taxon>
        <taxon>Pseudomonadati</taxon>
        <taxon>Acidobacteriota</taxon>
        <taxon>Terriglobia</taxon>
        <taxon>Terriglobales</taxon>
        <taxon>Acidobacteriaceae</taxon>
        <taxon>Terriglobus</taxon>
    </lineage>
</organism>
<keyword evidence="2 6" id="KW-0378">Hydrolase</keyword>
<dbReference type="eggNOG" id="COG1752">
    <property type="taxonomic scope" value="Bacteria"/>
</dbReference>
<dbReference type="KEGG" id="trs:Terro_2041"/>
<dbReference type="EMBL" id="CP003379">
    <property type="protein sequence ID" value="AFL88665.1"/>
    <property type="molecule type" value="Genomic_DNA"/>
</dbReference>
<dbReference type="InterPro" id="IPR050301">
    <property type="entry name" value="NTE"/>
</dbReference>
<dbReference type="CDD" id="cd07205">
    <property type="entry name" value="Pat_PNPLA6_PNPLA7_NTE1_like"/>
    <property type="match status" value="1"/>
</dbReference>
<dbReference type="EMBL" id="CP003379">
    <property type="protein sequence ID" value="AFL88323.1"/>
    <property type="molecule type" value="Genomic_DNA"/>
</dbReference>
<dbReference type="InterPro" id="IPR000184">
    <property type="entry name" value="Bac_surfAg_D15"/>
</dbReference>
<evidence type="ECO:0000259" key="7">
    <source>
        <dbReference type="PROSITE" id="PS51635"/>
    </source>
</evidence>
<feature type="active site" description="Nucleophile" evidence="6">
    <location>
        <position position="60"/>
    </location>
</feature>
<dbReference type="Pfam" id="PF01734">
    <property type="entry name" value="Patatin"/>
    <property type="match status" value="1"/>
</dbReference>
<feature type="short sequence motif" description="GXGXXG" evidence="6">
    <location>
        <begin position="31"/>
        <end position="36"/>
    </location>
</feature>
<keyword evidence="5" id="KW-0472">Membrane</keyword>
<evidence type="ECO:0000313" key="9">
    <source>
        <dbReference type="EMBL" id="AFL88665.1"/>
    </source>
</evidence>
<dbReference type="HOGENOM" id="CLU_014750_1_0_0"/>
<dbReference type="GO" id="GO:0016042">
    <property type="term" value="P:lipid catabolic process"/>
    <property type="evidence" value="ECO:0007669"/>
    <property type="project" value="UniProtKB-UniRule"/>
</dbReference>
<feature type="active site" description="Proton acceptor" evidence="6">
    <location>
        <position position="205"/>
    </location>
</feature>
<evidence type="ECO:0000256" key="2">
    <source>
        <dbReference type="ARBA" id="ARBA00022801"/>
    </source>
</evidence>
<reference evidence="9 10" key="1">
    <citation type="submission" date="2012-06" db="EMBL/GenBank/DDBJ databases">
        <title>Complete genome of Terriglobus roseus DSM 18391.</title>
        <authorList>
            <consortium name="US DOE Joint Genome Institute (JGI-PGF)"/>
            <person name="Lucas S."/>
            <person name="Copeland A."/>
            <person name="Lapidus A."/>
            <person name="Glavina del Rio T."/>
            <person name="Dalin E."/>
            <person name="Tice H."/>
            <person name="Bruce D."/>
            <person name="Goodwin L."/>
            <person name="Pitluck S."/>
            <person name="Peters L."/>
            <person name="Mikhailova N."/>
            <person name="Munk A.C.C."/>
            <person name="Kyrpides N."/>
            <person name="Mavromatis K."/>
            <person name="Ivanova N."/>
            <person name="Brettin T."/>
            <person name="Detter J.C."/>
            <person name="Han C."/>
            <person name="Larimer F."/>
            <person name="Land M."/>
            <person name="Hauser L."/>
            <person name="Markowitz V."/>
            <person name="Cheng J.-F."/>
            <person name="Hugenholtz P."/>
            <person name="Woyke T."/>
            <person name="Wu D."/>
            <person name="Brambilla E."/>
            <person name="Klenk H.-P."/>
            <person name="Eisen J.A."/>
        </authorList>
    </citation>
    <scope>NUCLEOTIDE SEQUENCE [LARGE SCALE GENOMIC DNA]</scope>
    <source>
        <strain evidence="9">DSM 18391</strain>
        <strain evidence="10">DSM 18391 / NRRL B-41598 / KBS 63</strain>
    </source>
</reference>
<comment type="subcellular location">
    <subcellularLocation>
        <location evidence="1">Membrane</location>
    </subcellularLocation>
</comment>
<dbReference type="Gene3D" id="3.40.1090.10">
    <property type="entry name" value="Cytosolic phospholipase A2 catalytic domain"/>
    <property type="match status" value="2"/>
</dbReference>
<dbReference type="SUPFAM" id="SSF52151">
    <property type="entry name" value="FabD/lysophospholipase-like"/>
    <property type="match status" value="1"/>
</dbReference>
<evidence type="ECO:0000313" key="10">
    <source>
        <dbReference type="Proteomes" id="UP000006056"/>
    </source>
</evidence>
<evidence type="ECO:0000256" key="1">
    <source>
        <dbReference type="ARBA" id="ARBA00004370"/>
    </source>
</evidence>
<dbReference type="PROSITE" id="PS51635">
    <property type="entry name" value="PNPLA"/>
    <property type="match status" value="1"/>
</dbReference>
<dbReference type="PANTHER" id="PTHR14226">
    <property type="entry name" value="NEUROPATHY TARGET ESTERASE/SWISS CHEESE D.MELANOGASTER"/>
    <property type="match status" value="1"/>
</dbReference>
<dbReference type="InterPro" id="IPR002641">
    <property type="entry name" value="PNPLA_dom"/>
</dbReference>
<protein>
    <submittedName>
        <fullName evidence="9">Putative esterase of the alpha-beta hydrolase superfamily</fullName>
    </submittedName>
</protein>
<dbReference type="GO" id="GO:0019867">
    <property type="term" value="C:outer membrane"/>
    <property type="evidence" value="ECO:0007669"/>
    <property type="project" value="InterPro"/>
</dbReference>
<evidence type="ECO:0000313" key="8">
    <source>
        <dbReference type="EMBL" id="AFL88323.1"/>
    </source>
</evidence>
<feature type="domain" description="PNPLA" evidence="7">
    <location>
        <begin position="27"/>
        <end position="218"/>
    </location>
</feature>
<keyword evidence="10" id="KW-1185">Reference proteome</keyword>
<name>I3ZHE7_TERRK</name>
<gene>
    <name evidence="8" type="ordered locus">Terro_2041</name>
    <name evidence="9" type="ordered locus">Terro_2408</name>
</gene>
<evidence type="ECO:0000256" key="4">
    <source>
        <dbReference type="ARBA" id="ARBA00023098"/>
    </source>
</evidence>
<evidence type="ECO:0000256" key="5">
    <source>
        <dbReference type="ARBA" id="ARBA00023136"/>
    </source>
</evidence>
<feature type="short sequence motif" description="DGA/G" evidence="6">
    <location>
        <begin position="205"/>
        <end position="207"/>
    </location>
</feature>
<keyword evidence="4 6" id="KW-0443">Lipid metabolism</keyword>
<proteinExistence type="predicted"/>
<dbReference type="PANTHER" id="PTHR14226:SF29">
    <property type="entry name" value="NEUROPATHY TARGET ESTERASE SWS"/>
    <property type="match status" value="1"/>
</dbReference>